<protein>
    <submittedName>
        <fullName evidence="1">Uncharacterized protein</fullName>
    </submittedName>
</protein>
<dbReference type="EMBL" id="MPOJ01000010">
    <property type="protein sequence ID" value="OOH72771.1"/>
    <property type="molecule type" value="Genomic_DNA"/>
</dbReference>
<evidence type="ECO:0000313" key="1">
    <source>
        <dbReference type="EMBL" id="OOH72771.1"/>
    </source>
</evidence>
<accession>A0A1V3SV78</accession>
<dbReference type="Proteomes" id="UP000188586">
    <property type="component" value="Unassembled WGS sequence"/>
</dbReference>
<sequence length="228" mass="27556">MTLLEKVRESPPHWANDTIRPFDEDLFREALPFATRRYWCDSASVNVFRIVGTDHESYKNKTWLWMLENGQRIFSNLREYEKNPEYYLKTGKKNDLSYVTMDGMDFYIRQGTHRSTIARFDFHYRGLTTLHGVTVEDIRIDRQMYRMYRELKKMQEERFLPWVFSHESETLSREDTAGWMLETYRIRIRLKTPGKEWIFEEADAVRNFLASGSDYVRTGRKKWLPFLS</sequence>
<gene>
    <name evidence="1" type="ORF">BOX24_05125</name>
</gene>
<comment type="caution">
    <text evidence="1">The sequence shown here is derived from an EMBL/GenBank/DDBJ whole genome shotgun (WGS) entry which is preliminary data.</text>
</comment>
<proteinExistence type="predicted"/>
<organism evidence="1 2">
    <name type="scientific">Leptospirillum ferriphilum</name>
    <dbReference type="NCBI Taxonomy" id="178606"/>
    <lineage>
        <taxon>Bacteria</taxon>
        <taxon>Pseudomonadati</taxon>
        <taxon>Nitrospirota</taxon>
        <taxon>Nitrospiria</taxon>
        <taxon>Nitrospirales</taxon>
        <taxon>Nitrospiraceae</taxon>
        <taxon>Leptospirillum</taxon>
    </lineage>
</organism>
<dbReference type="AlphaFoldDB" id="A0A1V3SV78"/>
<reference evidence="1 2" key="1">
    <citation type="submission" date="2016-11" db="EMBL/GenBank/DDBJ databases">
        <title>Comparative genomics of co-occurring bacteria in distinct bioleaching systems unravels niche-specific adaptation.</title>
        <authorList>
            <person name="Zhang X."/>
            <person name="Liu X."/>
            <person name="Yin H."/>
        </authorList>
    </citation>
    <scope>NUCLEOTIDE SEQUENCE [LARGE SCALE GENOMIC DNA]</scope>
    <source>
        <strain evidence="1 2">DX</strain>
    </source>
</reference>
<name>A0A1V3SV78_9BACT</name>
<evidence type="ECO:0000313" key="2">
    <source>
        <dbReference type="Proteomes" id="UP000188586"/>
    </source>
</evidence>
<dbReference type="RefSeq" id="WP_077303786.1">
    <property type="nucleotide sequence ID" value="NZ_JBPKCJ010000001.1"/>
</dbReference>